<evidence type="ECO:0000313" key="3">
    <source>
        <dbReference type="Proteomes" id="UP000033862"/>
    </source>
</evidence>
<sequence length="59" mass="6550">MIKDKNYKLIIGGLIIIFVVGLFFAAIFLKNKVNIATNPSNQIIDANANALDMNAWNKI</sequence>
<proteinExistence type="predicted"/>
<accession>A0A0G0PMU8</accession>
<dbReference type="Proteomes" id="UP000033862">
    <property type="component" value="Unassembled WGS sequence"/>
</dbReference>
<name>A0A0G0PMU8_9BACT</name>
<gene>
    <name evidence="2" type="ORF">UT15_C0009G0027</name>
</gene>
<keyword evidence="1" id="KW-0472">Membrane</keyword>
<reference evidence="2 3" key="1">
    <citation type="journal article" date="2015" name="Nature">
        <title>rRNA introns, odd ribosomes, and small enigmatic genomes across a large radiation of phyla.</title>
        <authorList>
            <person name="Brown C.T."/>
            <person name="Hug L.A."/>
            <person name="Thomas B.C."/>
            <person name="Sharon I."/>
            <person name="Castelle C.J."/>
            <person name="Singh A."/>
            <person name="Wilkins M.J."/>
            <person name="Williams K.H."/>
            <person name="Banfield J.F."/>
        </authorList>
    </citation>
    <scope>NUCLEOTIDE SEQUENCE [LARGE SCALE GENOMIC DNA]</scope>
</reference>
<feature type="transmembrane region" description="Helical" evidence="1">
    <location>
        <begin position="7"/>
        <end position="29"/>
    </location>
</feature>
<organism evidence="2 3">
    <name type="scientific">Berkelbacteria bacterium GW2011_GWA1_39_10</name>
    <dbReference type="NCBI Taxonomy" id="1618332"/>
    <lineage>
        <taxon>Bacteria</taxon>
        <taxon>Candidatus Berkelbacteria</taxon>
    </lineage>
</organism>
<keyword evidence="1" id="KW-1133">Transmembrane helix</keyword>
<dbReference type="STRING" id="1618332.UT15_C0009G0027"/>
<evidence type="ECO:0000313" key="2">
    <source>
        <dbReference type="EMBL" id="KKQ90596.1"/>
    </source>
</evidence>
<dbReference type="AlphaFoldDB" id="A0A0G0PMU8"/>
<protein>
    <submittedName>
        <fullName evidence="2">Uncharacterized protein</fullName>
    </submittedName>
</protein>
<keyword evidence="1" id="KW-0812">Transmembrane</keyword>
<evidence type="ECO:0000256" key="1">
    <source>
        <dbReference type="SAM" id="Phobius"/>
    </source>
</evidence>
<comment type="caution">
    <text evidence="2">The sequence shown here is derived from an EMBL/GenBank/DDBJ whole genome shotgun (WGS) entry which is preliminary data.</text>
</comment>
<feature type="non-terminal residue" evidence="2">
    <location>
        <position position="59"/>
    </location>
</feature>
<dbReference type="EMBL" id="LBVS01000009">
    <property type="protein sequence ID" value="KKQ90596.1"/>
    <property type="molecule type" value="Genomic_DNA"/>
</dbReference>